<feature type="region of interest" description="Disordered" evidence="2">
    <location>
        <begin position="80"/>
        <end position="101"/>
    </location>
</feature>
<organism evidence="3 4">
    <name type="scientific">Collybia nuda</name>
    <dbReference type="NCBI Taxonomy" id="64659"/>
    <lineage>
        <taxon>Eukaryota</taxon>
        <taxon>Fungi</taxon>
        <taxon>Dikarya</taxon>
        <taxon>Basidiomycota</taxon>
        <taxon>Agaricomycotina</taxon>
        <taxon>Agaricomycetes</taxon>
        <taxon>Agaricomycetidae</taxon>
        <taxon>Agaricales</taxon>
        <taxon>Tricholomatineae</taxon>
        <taxon>Clitocybaceae</taxon>
        <taxon>Collybia</taxon>
    </lineage>
</organism>
<evidence type="ECO:0000256" key="2">
    <source>
        <dbReference type="SAM" id="MobiDB-lite"/>
    </source>
</evidence>
<name>A0A9P5Y1C1_9AGAR</name>
<keyword evidence="1" id="KW-0175">Coiled coil</keyword>
<comment type="caution">
    <text evidence="3">The sequence shown here is derived from an EMBL/GenBank/DDBJ whole genome shotgun (WGS) entry which is preliminary data.</text>
</comment>
<reference evidence="3" key="1">
    <citation type="submission" date="2020-11" db="EMBL/GenBank/DDBJ databases">
        <authorList>
            <consortium name="DOE Joint Genome Institute"/>
            <person name="Ahrendt S."/>
            <person name="Riley R."/>
            <person name="Andreopoulos W."/>
            <person name="Labutti K."/>
            <person name="Pangilinan J."/>
            <person name="Ruiz-Duenas F.J."/>
            <person name="Barrasa J.M."/>
            <person name="Sanchez-Garcia M."/>
            <person name="Camarero S."/>
            <person name="Miyauchi S."/>
            <person name="Serrano A."/>
            <person name="Linde D."/>
            <person name="Babiker R."/>
            <person name="Drula E."/>
            <person name="Ayuso-Fernandez I."/>
            <person name="Pacheco R."/>
            <person name="Padilla G."/>
            <person name="Ferreira P."/>
            <person name="Barriuso J."/>
            <person name="Kellner H."/>
            <person name="Castanera R."/>
            <person name="Alfaro M."/>
            <person name="Ramirez L."/>
            <person name="Pisabarro A.G."/>
            <person name="Kuo A."/>
            <person name="Tritt A."/>
            <person name="Lipzen A."/>
            <person name="He G."/>
            <person name="Yan M."/>
            <person name="Ng V."/>
            <person name="Cullen D."/>
            <person name="Martin F."/>
            <person name="Rosso M.-N."/>
            <person name="Henrissat B."/>
            <person name="Hibbett D."/>
            <person name="Martinez A.T."/>
            <person name="Grigoriev I.V."/>
        </authorList>
    </citation>
    <scope>NUCLEOTIDE SEQUENCE</scope>
    <source>
        <strain evidence="3">CBS 247.69</strain>
    </source>
</reference>
<protein>
    <submittedName>
        <fullName evidence="3">Uncharacterized protein</fullName>
    </submittedName>
</protein>
<feature type="region of interest" description="Disordered" evidence="2">
    <location>
        <begin position="1"/>
        <end position="36"/>
    </location>
</feature>
<dbReference type="Proteomes" id="UP000807353">
    <property type="component" value="Unassembled WGS sequence"/>
</dbReference>
<sequence length="220" mass="24440">MEDIDDTIVPDAPSTLEPTDNPITPHRVFSRPNPDLGAARHPIGVFNGSLVSPIRKAASMGDPRFAYPSPESALRLPLGPQRSLYYTPPPSPTGDAGHSNDVLMEDEDEQSMDIDDVSLTLLDPRPSEDLQQTIRNLQQSIETLNVELNGVKASRQMLENTIDALRRRASESKTVRDSLQSRISELQIEMVDMTTLNQRLHDKVLKYQDKLKAVTAICAE</sequence>
<keyword evidence="4" id="KW-1185">Reference proteome</keyword>
<proteinExistence type="predicted"/>
<evidence type="ECO:0000256" key="1">
    <source>
        <dbReference type="SAM" id="Coils"/>
    </source>
</evidence>
<feature type="coiled-coil region" evidence="1">
    <location>
        <begin position="127"/>
        <end position="175"/>
    </location>
</feature>
<dbReference type="Gene3D" id="1.20.5.1160">
    <property type="entry name" value="Vasodilator-stimulated phosphoprotein"/>
    <property type="match status" value="1"/>
</dbReference>
<evidence type="ECO:0000313" key="4">
    <source>
        <dbReference type="Proteomes" id="UP000807353"/>
    </source>
</evidence>
<dbReference type="EMBL" id="MU150297">
    <property type="protein sequence ID" value="KAF9460513.1"/>
    <property type="molecule type" value="Genomic_DNA"/>
</dbReference>
<dbReference type="AlphaFoldDB" id="A0A9P5Y1C1"/>
<gene>
    <name evidence="3" type="ORF">BDZ94DRAFT_894874</name>
</gene>
<accession>A0A9P5Y1C1</accession>
<evidence type="ECO:0000313" key="3">
    <source>
        <dbReference type="EMBL" id="KAF9460513.1"/>
    </source>
</evidence>